<dbReference type="InterPro" id="IPR029063">
    <property type="entry name" value="SAM-dependent_MTases_sf"/>
</dbReference>
<evidence type="ECO:0000256" key="2">
    <source>
        <dbReference type="ARBA" id="ARBA00022679"/>
    </source>
</evidence>
<dbReference type="Proteomes" id="UP000316181">
    <property type="component" value="Unassembled WGS sequence"/>
</dbReference>
<dbReference type="Pfam" id="PF03602">
    <property type="entry name" value="Cons_hypoth95"/>
    <property type="match status" value="1"/>
</dbReference>
<dbReference type="NCBIfam" id="TIGR00095">
    <property type="entry name" value="16S rRNA (guanine(966)-N(2))-methyltransferase RsmD"/>
    <property type="match status" value="1"/>
</dbReference>
<keyword evidence="4" id="KW-1185">Reference proteome</keyword>
<comment type="caution">
    <text evidence="3">The sequence shown here is derived from an EMBL/GenBank/DDBJ whole genome shotgun (WGS) entry which is preliminary data.</text>
</comment>
<keyword evidence="1 3" id="KW-0489">Methyltransferase</keyword>
<reference evidence="3 4" key="1">
    <citation type="submission" date="2019-06" db="EMBL/GenBank/DDBJ databases">
        <title>Sequencing the genomes of 1000 actinobacteria strains.</title>
        <authorList>
            <person name="Klenk H.-P."/>
        </authorList>
    </citation>
    <scope>NUCLEOTIDE SEQUENCE [LARGE SCALE GENOMIC DNA]</scope>
    <source>
        <strain evidence="3 4">DSM 10596</strain>
    </source>
</reference>
<dbReference type="SUPFAM" id="SSF53335">
    <property type="entry name" value="S-adenosyl-L-methionine-dependent methyltransferases"/>
    <property type="match status" value="1"/>
</dbReference>
<dbReference type="CDD" id="cd02440">
    <property type="entry name" value="AdoMet_MTases"/>
    <property type="match status" value="1"/>
</dbReference>
<dbReference type="PROSITE" id="PS00092">
    <property type="entry name" value="N6_MTASE"/>
    <property type="match status" value="1"/>
</dbReference>
<sequence length="191" mass="20022">MSRIVAGRLSGRIIKVPPKGTRPTSERVRESLFGVLEHWGAIADANVLDLYAGSGALGFEALSRGARAATLVESSPAAARLIAANASALGVQDLTLVAQQRAESFAATPPPRKWDLVFIDPPYDVSAAQVNALLGALDGAIAADGIVVVERDGHSPAPAWPQAWNALRMREYGTTTMHIAEIPAADPAHAD</sequence>
<dbReference type="Gene3D" id="3.40.50.150">
    <property type="entry name" value="Vaccinia Virus protein VP39"/>
    <property type="match status" value="1"/>
</dbReference>
<accession>A0A542SN54</accession>
<dbReference type="GO" id="GO:0031167">
    <property type="term" value="P:rRNA methylation"/>
    <property type="evidence" value="ECO:0007669"/>
    <property type="project" value="InterPro"/>
</dbReference>
<name>A0A542SN54_9MICO</name>
<keyword evidence="2 3" id="KW-0808">Transferase</keyword>
<dbReference type="InterPro" id="IPR002052">
    <property type="entry name" value="DNA_methylase_N6_adenine_CS"/>
</dbReference>
<evidence type="ECO:0000313" key="4">
    <source>
        <dbReference type="Proteomes" id="UP000316181"/>
    </source>
</evidence>
<dbReference type="GO" id="GO:0003676">
    <property type="term" value="F:nucleic acid binding"/>
    <property type="evidence" value="ECO:0007669"/>
    <property type="project" value="InterPro"/>
</dbReference>
<gene>
    <name evidence="3" type="ORF">FB389_0705</name>
</gene>
<dbReference type="GO" id="GO:0008168">
    <property type="term" value="F:methyltransferase activity"/>
    <property type="evidence" value="ECO:0007669"/>
    <property type="project" value="UniProtKB-KW"/>
</dbReference>
<dbReference type="EMBL" id="VFNV01000001">
    <property type="protein sequence ID" value="TQK76050.1"/>
    <property type="molecule type" value="Genomic_DNA"/>
</dbReference>
<dbReference type="PANTHER" id="PTHR43542">
    <property type="entry name" value="METHYLTRANSFERASE"/>
    <property type="match status" value="1"/>
</dbReference>
<organism evidence="3 4">
    <name type="scientific">Rarobacter incanus</name>
    <dbReference type="NCBI Taxonomy" id="153494"/>
    <lineage>
        <taxon>Bacteria</taxon>
        <taxon>Bacillati</taxon>
        <taxon>Actinomycetota</taxon>
        <taxon>Actinomycetes</taxon>
        <taxon>Micrococcales</taxon>
        <taxon>Rarobacteraceae</taxon>
        <taxon>Rarobacter</taxon>
    </lineage>
</organism>
<protein>
    <submittedName>
        <fullName evidence="3">16S rRNA (Guanine966-N2)-methyltransferase</fullName>
    </submittedName>
</protein>
<dbReference type="AlphaFoldDB" id="A0A542SN54"/>
<dbReference type="PIRSF" id="PIRSF004553">
    <property type="entry name" value="CHP00095"/>
    <property type="match status" value="1"/>
</dbReference>
<evidence type="ECO:0000256" key="1">
    <source>
        <dbReference type="ARBA" id="ARBA00022603"/>
    </source>
</evidence>
<dbReference type="RefSeq" id="WP_142111368.1">
    <property type="nucleotide sequence ID" value="NZ_BAAATB010000008.1"/>
</dbReference>
<dbReference type="InterPro" id="IPR004398">
    <property type="entry name" value="RNA_MeTrfase_RsmD"/>
</dbReference>
<dbReference type="PANTHER" id="PTHR43542:SF1">
    <property type="entry name" value="METHYLTRANSFERASE"/>
    <property type="match status" value="1"/>
</dbReference>
<evidence type="ECO:0000313" key="3">
    <source>
        <dbReference type="EMBL" id="TQK76050.1"/>
    </source>
</evidence>
<proteinExistence type="predicted"/>
<dbReference type="OrthoDB" id="9803017at2"/>